<sequence>MLLDWLNITVTTMFDLLWYLVVSPPLLTPPNQAADGPAKATLPSPQPYDDSSLPPLTPQTAADSPLAEKETLPSPQPYDDSSPPPPTSQAATDSPAKETLPSPQPNDESSPPPPTPQNQAGDGPAKATPPPSLQSPPQCVPIEQSLFALVIGIDEYADPNVHNLTGAVADADAVNDFLQKTLHVPEYQIKNLRNKEVTRVTIEREIKNLGDNPAIKRDDPILIFYAGHGADVKAPPGWPTGNADEKIQMLVPHDFIKRGSDDFKRDKKESDNITVILDCCHSGSGTRTDDNDQTFAVRGIELPASYTIPNDLHPHDIDPGARADSVPEVFKKAGLLSHVLLSACKAEQVAREIPTTGESKGKRGVFTSALLGVLEQHKDRIDKLTYKDVIDKLDLPDKQDPQCEGDQLRYLFNSKVTSPSREIYPIRASKPEDRDVTLEQYVLEAGEAHGITKNAEFAVFADRSLTSALGTVVVANTAAFSSSCNFTPRDDKTQRFTLGFALQTRVGEGQDVSLLIELDEKLLGVFEKIAKEMQSANEGKRGFRLVESRDDAPDLVVAAHGDRIVHFEIMDKFCRQRGLTHMPFHNVKIDDAEAIHRILRSSADFYWHLHRSSKRSPLAGKVILECMKLKETGEYTDDLEEVLMPDPNSDNLIVLTPGPTPGPNSDNPNVLTPDPNRDKLNVEGVIMIDVDEDAIYGFKITNKSSKPLYVSMFYFDISDLSINSYYQPGHAKKDADVSLPPYGSLTIGYGASGTVPRMYTLRKGQDVDVGFLKLFFSMKYMDLSGVVQRSPFEDVRQDGQREARKEDWWHTMCIAVVQTKGGGAS</sequence>
<evidence type="ECO:0000256" key="2">
    <source>
        <dbReference type="ARBA" id="ARBA00022703"/>
    </source>
</evidence>
<dbReference type="GO" id="GO:0005737">
    <property type="term" value="C:cytoplasm"/>
    <property type="evidence" value="ECO:0007669"/>
    <property type="project" value="TreeGrafter"/>
</dbReference>
<dbReference type="AlphaFoldDB" id="A0A284S3N9"/>
<organism evidence="7 8">
    <name type="scientific">Armillaria ostoyae</name>
    <name type="common">Armillaria root rot fungus</name>
    <dbReference type="NCBI Taxonomy" id="47428"/>
    <lineage>
        <taxon>Eukaryota</taxon>
        <taxon>Fungi</taxon>
        <taxon>Dikarya</taxon>
        <taxon>Basidiomycota</taxon>
        <taxon>Agaricomycotina</taxon>
        <taxon>Agaricomycetes</taxon>
        <taxon>Agaricomycetidae</taxon>
        <taxon>Agaricales</taxon>
        <taxon>Marasmiineae</taxon>
        <taxon>Physalacriaceae</taxon>
        <taxon>Armillaria</taxon>
    </lineage>
</organism>
<dbReference type="InterPro" id="IPR029030">
    <property type="entry name" value="Caspase-like_dom_sf"/>
</dbReference>
<dbReference type="GO" id="GO:0006508">
    <property type="term" value="P:proteolysis"/>
    <property type="evidence" value="ECO:0007669"/>
    <property type="project" value="InterPro"/>
</dbReference>
<dbReference type="SUPFAM" id="SSF52129">
    <property type="entry name" value="Caspase-like"/>
    <property type="match status" value="1"/>
</dbReference>
<comment type="similarity">
    <text evidence="1">Belongs to the peptidase C14B family.</text>
</comment>
<keyword evidence="3" id="KW-0378">Hydrolase</keyword>
<evidence type="ECO:0000256" key="3">
    <source>
        <dbReference type="ARBA" id="ARBA00022807"/>
    </source>
</evidence>
<keyword evidence="2" id="KW-0053">Apoptosis</keyword>
<reference evidence="8" key="1">
    <citation type="journal article" date="2017" name="Nat. Ecol. Evol.">
        <title>Genome expansion and lineage-specific genetic innovations in the forest pathogenic fungi Armillaria.</title>
        <authorList>
            <person name="Sipos G."/>
            <person name="Prasanna A.N."/>
            <person name="Walter M.C."/>
            <person name="O'Connor E."/>
            <person name="Balint B."/>
            <person name="Krizsan K."/>
            <person name="Kiss B."/>
            <person name="Hess J."/>
            <person name="Varga T."/>
            <person name="Slot J."/>
            <person name="Riley R."/>
            <person name="Boka B."/>
            <person name="Rigling D."/>
            <person name="Barry K."/>
            <person name="Lee J."/>
            <person name="Mihaltcheva S."/>
            <person name="LaButti K."/>
            <person name="Lipzen A."/>
            <person name="Waldron R."/>
            <person name="Moloney N.M."/>
            <person name="Sperisen C."/>
            <person name="Kredics L."/>
            <person name="Vagvoelgyi C."/>
            <person name="Patrignani A."/>
            <person name="Fitzpatrick D."/>
            <person name="Nagy I."/>
            <person name="Doyle S."/>
            <person name="Anderson J.B."/>
            <person name="Grigoriev I.V."/>
            <person name="Gueldener U."/>
            <person name="Muensterkoetter M."/>
            <person name="Nagy L.G."/>
        </authorList>
    </citation>
    <scope>NUCLEOTIDE SEQUENCE [LARGE SCALE GENOMIC DNA]</scope>
    <source>
        <strain evidence="8">C18/9</strain>
    </source>
</reference>
<dbReference type="GO" id="GO:0004197">
    <property type="term" value="F:cysteine-type endopeptidase activity"/>
    <property type="evidence" value="ECO:0007669"/>
    <property type="project" value="InterPro"/>
</dbReference>
<evidence type="ECO:0000313" key="8">
    <source>
        <dbReference type="Proteomes" id="UP000219338"/>
    </source>
</evidence>
<name>A0A284S3N9_ARMOS</name>
<evidence type="ECO:0000256" key="5">
    <source>
        <dbReference type="SAM" id="SignalP"/>
    </source>
</evidence>
<dbReference type="GO" id="GO:0006915">
    <property type="term" value="P:apoptotic process"/>
    <property type="evidence" value="ECO:0007669"/>
    <property type="project" value="UniProtKB-KW"/>
</dbReference>
<gene>
    <name evidence="7" type="ORF">ARMOST_19134</name>
</gene>
<dbReference type="Pfam" id="PF00656">
    <property type="entry name" value="Peptidase_C14"/>
    <property type="match status" value="1"/>
</dbReference>
<dbReference type="PANTHER" id="PTHR48104">
    <property type="entry name" value="METACASPASE-4"/>
    <property type="match status" value="1"/>
</dbReference>
<proteinExistence type="inferred from homology"/>
<dbReference type="PANTHER" id="PTHR48104:SF30">
    <property type="entry name" value="METACASPASE-1"/>
    <property type="match status" value="1"/>
</dbReference>
<evidence type="ECO:0000256" key="1">
    <source>
        <dbReference type="ARBA" id="ARBA00009005"/>
    </source>
</evidence>
<dbReference type="OrthoDB" id="3223806at2759"/>
<accession>A0A284S3N9</accession>
<dbReference type="OMA" id="VEGVIMI"/>
<dbReference type="InterPro" id="IPR050452">
    <property type="entry name" value="Metacaspase"/>
</dbReference>
<feature type="signal peptide" evidence="5">
    <location>
        <begin position="1"/>
        <end position="33"/>
    </location>
</feature>
<feature type="region of interest" description="Disordered" evidence="4">
    <location>
        <begin position="30"/>
        <end position="139"/>
    </location>
</feature>
<evidence type="ECO:0000256" key="4">
    <source>
        <dbReference type="SAM" id="MobiDB-lite"/>
    </source>
</evidence>
<protein>
    <recommendedName>
        <fullName evidence="6">Peptidase C14 caspase domain-containing protein</fullName>
    </recommendedName>
</protein>
<evidence type="ECO:0000313" key="7">
    <source>
        <dbReference type="EMBL" id="SJL15631.1"/>
    </source>
</evidence>
<keyword evidence="3" id="KW-0645">Protease</keyword>
<keyword evidence="8" id="KW-1185">Reference proteome</keyword>
<keyword evidence="3" id="KW-0788">Thiol protease</keyword>
<dbReference type="Proteomes" id="UP000219338">
    <property type="component" value="Unassembled WGS sequence"/>
</dbReference>
<dbReference type="InterPro" id="IPR011600">
    <property type="entry name" value="Pept_C14_caspase"/>
</dbReference>
<dbReference type="EMBL" id="FUEG01000030">
    <property type="protein sequence ID" value="SJL15631.1"/>
    <property type="molecule type" value="Genomic_DNA"/>
</dbReference>
<keyword evidence="5" id="KW-0732">Signal</keyword>
<evidence type="ECO:0000259" key="6">
    <source>
        <dbReference type="Pfam" id="PF00656"/>
    </source>
</evidence>
<feature type="chain" id="PRO_5012628449" description="Peptidase C14 caspase domain-containing protein" evidence="5">
    <location>
        <begin position="34"/>
        <end position="825"/>
    </location>
</feature>
<feature type="domain" description="Peptidase C14 caspase" evidence="6">
    <location>
        <begin position="147"/>
        <end position="404"/>
    </location>
</feature>
<dbReference type="Gene3D" id="3.40.50.1460">
    <property type="match status" value="1"/>
</dbReference>